<evidence type="ECO:0000313" key="1">
    <source>
        <dbReference type="EMBL" id="EGJ71943.1"/>
    </source>
</evidence>
<dbReference type="AlphaFoldDB" id="F3ZRD5"/>
<dbReference type="HOGENOM" id="CLU_109336_0_0_10"/>
<accession>F3ZRD5</accession>
<name>F3ZRD5_9BACE</name>
<dbReference type="STRING" id="679937.Bcop_1752"/>
<keyword evidence="2" id="KW-1185">Reference proteome</keyword>
<gene>
    <name evidence="1" type="ORF">Bcop_1752</name>
</gene>
<organism evidence="1 2">
    <name type="scientific">Bacteroides coprosuis DSM 18011</name>
    <dbReference type="NCBI Taxonomy" id="679937"/>
    <lineage>
        <taxon>Bacteria</taxon>
        <taxon>Pseudomonadati</taxon>
        <taxon>Bacteroidota</taxon>
        <taxon>Bacteroidia</taxon>
        <taxon>Bacteroidales</taxon>
        <taxon>Bacteroidaceae</taxon>
        <taxon>Bacteroides</taxon>
    </lineage>
</organism>
<proteinExistence type="predicted"/>
<dbReference type="InterPro" id="IPR019271">
    <property type="entry name" value="DUF2284_metal-binding"/>
</dbReference>
<dbReference type="EMBL" id="CM001167">
    <property type="protein sequence ID" value="EGJ71943.1"/>
    <property type="molecule type" value="Genomic_DNA"/>
</dbReference>
<evidence type="ECO:0000313" key="2">
    <source>
        <dbReference type="Proteomes" id="UP000018439"/>
    </source>
</evidence>
<dbReference type="eggNOG" id="COG5423">
    <property type="taxonomic scope" value="Bacteria"/>
</dbReference>
<dbReference type="OrthoDB" id="5420534at2"/>
<reference evidence="1 2" key="1">
    <citation type="journal article" date="2011" name="Stand. Genomic Sci.">
        <title>Non-contiguous finished genome sequence of Bacteroides coprosuis type strain (PC139).</title>
        <authorList>
            <person name="Land M."/>
            <person name="Held B."/>
            <person name="Gronow S."/>
            <person name="Abt B."/>
            <person name="Lucas S."/>
            <person name="Del Rio T.G."/>
            <person name="Nolan M."/>
            <person name="Tice H."/>
            <person name="Cheng J.F."/>
            <person name="Pitluck S."/>
            <person name="Liolios K."/>
            <person name="Pagani I."/>
            <person name="Ivanova N."/>
            <person name="Mavromatis K."/>
            <person name="Mikhailova N."/>
            <person name="Pati A."/>
            <person name="Tapia R."/>
            <person name="Han C."/>
            <person name="Goodwin L."/>
            <person name="Chen A."/>
            <person name="Palaniappan K."/>
            <person name="Hauser L."/>
            <person name="Brambilla E.M."/>
            <person name="Rohde M."/>
            <person name="Goker M."/>
            <person name="Detter J.C."/>
            <person name="Woyke T."/>
            <person name="Bristow J."/>
            <person name="Eisen J.A."/>
            <person name="Markowitz V."/>
            <person name="Hugenholtz P."/>
            <person name="Kyrpides N.C."/>
            <person name="Klenk H.P."/>
            <person name="Lapidus A."/>
        </authorList>
    </citation>
    <scope>NUCLEOTIDE SEQUENCE [LARGE SCALE GENOMIC DNA]</scope>
    <source>
        <strain evidence="1 2">DSM 18011</strain>
    </source>
</reference>
<sequence length="198" mass="22929">MKYTLKNTVTFIPTSQYLQEYSQPEKFIEFCKQCHRYTKSWACPPFSYDPIPLINTYPYTYIIGTQVCFTKEFRDQNQTVEKTKKAGSDVMFEVRALIDQELLRLEKEFAGTRSYYAGSCHLCPEESCTRKDNQPCRFPNLIRPSLEAFGFDIGKTTSQLLGLELKWSTDGSLPEYYILVSGLMSLNKLPDSFQLELP</sequence>
<dbReference type="Proteomes" id="UP000018439">
    <property type="component" value="Chromosome"/>
</dbReference>
<dbReference type="Pfam" id="PF10050">
    <property type="entry name" value="DUF2284"/>
    <property type="match status" value="1"/>
</dbReference>
<evidence type="ECO:0008006" key="3">
    <source>
        <dbReference type="Google" id="ProtNLM"/>
    </source>
</evidence>
<protein>
    <recommendedName>
        <fullName evidence="3">Metal-binding protein</fullName>
    </recommendedName>
</protein>